<dbReference type="InterPro" id="IPR036291">
    <property type="entry name" value="NAD(P)-bd_dom_sf"/>
</dbReference>
<name>H0E0J6_9ACTN</name>
<dbReference type="InterPro" id="IPR020843">
    <property type="entry name" value="ER"/>
</dbReference>
<feature type="domain" description="Enoyl reductase (ER)" evidence="4">
    <location>
        <begin position="4"/>
        <end position="315"/>
    </location>
</feature>
<sequence>MRAATIRDGEVLVAEHPDPTPGPGELLVRVRAAGLNGADMLQRRGGYPAPPGSPADIPGLEFAGEVVESGRDGFRFAPGSRVTGIVGGGGQAELLVVHERQVTPVPDGLDWPQAGGFSEVFTTAHDAIATQAGLRPGERLLIHGAAGGVGTAAVQLGRGIGAHVTASVRNREQHEAVAALGADVVLTPEDLVADGAEHEPFDVILELVGAPNMATNLRWLATGGRIVVIGVGAGFKAEVNLLALMGKRGRISASTLRARPLEEKAAAARLVEHEVLPLVARGAITVPVAATFPLADVAAAYERFAAGGKLGKIVVVP</sequence>
<dbReference type="Proteomes" id="UP000005143">
    <property type="component" value="Unassembled WGS sequence"/>
</dbReference>
<evidence type="ECO:0000256" key="2">
    <source>
        <dbReference type="ARBA" id="ARBA00023002"/>
    </source>
</evidence>
<dbReference type="NCBIfam" id="TIGR02824">
    <property type="entry name" value="quinone_pig3"/>
    <property type="match status" value="1"/>
</dbReference>
<feature type="region of interest" description="Disordered" evidence="3">
    <location>
        <begin position="1"/>
        <end position="23"/>
    </location>
</feature>
<evidence type="ECO:0000256" key="1">
    <source>
        <dbReference type="ARBA" id="ARBA00022857"/>
    </source>
</evidence>
<gene>
    <name evidence="5" type="ORF">PAI11_03040</name>
</gene>
<dbReference type="AlphaFoldDB" id="H0E0J6"/>
<reference evidence="5 6" key="1">
    <citation type="journal article" date="2013" name="Biodegradation">
        <title>Quantitative proteomic analysis of ibuprofen-degrading Patulibacter sp. strain I11.</title>
        <authorList>
            <person name="Almeida B."/>
            <person name="Kjeldal H."/>
            <person name="Lolas I."/>
            <person name="Knudsen A.D."/>
            <person name="Carvalho G."/>
            <person name="Nielsen K.L."/>
            <person name="Barreto Crespo M.T."/>
            <person name="Stensballe A."/>
            <person name="Nielsen J.L."/>
        </authorList>
    </citation>
    <scope>NUCLEOTIDE SEQUENCE [LARGE SCALE GENOMIC DNA]</scope>
    <source>
        <strain evidence="5 6">I11</strain>
    </source>
</reference>
<keyword evidence="6" id="KW-1185">Reference proteome</keyword>
<dbReference type="GO" id="GO:0008270">
    <property type="term" value="F:zinc ion binding"/>
    <property type="evidence" value="ECO:0007669"/>
    <property type="project" value="InterPro"/>
</dbReference>
<evidence type="ECO:0000313" key="6">
    <source>
        <dbReference type="Proteomes" id="UP000005143"/>
    </source>
</evidence>
<dbReference type="RefSeq" id="WP_007570107.1">
    <property type="nucleotide sequence ID" value="NZ_AGUD01000010.1"/>
</dbReference>
<evidence type="ECO:0000256" key="3">
    <source>
        <dbReference type="SAM" id="MobiDB-lite"/>
    </source>
</evidence>
<keyword evidence="2 5" id="KW-0560">Oxidoreductase</keyword>
<dbReference type="InterPro" id="IPR002364">
    <property type="entry name" value="Quin_OxRdtase/zeta-crystal_CS"/>
</dbReference>
<dbReference type="PATRIC" id="fig|1097667.3.peg.303"/>
<comment type="caution">
    <text evidence="5">The sequence shown here is derived from an EMBL/GenBank/DDBJ whole genome shotgun (WGS) entry which is preliminary data.</text>
</comment>
<dbReference type="InterPro" id="IPR011032">
    <property type="entry name" value="GroES-like_sf"/>
</dbReference>
<dbReference type="PANTHER" id="PTHR48106">
    <property type="entry name" value="QUINONE OXIDOREDUCTASE PIG3-RELATED"/>
    <property type="match status" value="1"/>
</dbReference>
<dbReference type="OrthoDB" id="3175656at2"/>
<dbReference type="SUPFAM" id="SSF50129">
    <property type="entry name" value="GroES-like"/>
    <property type="match status" value="1"/>
</dbReference>
<dbReference type="EC" id="1.6.5.5" evidence="5"/>
<dbReference type="InterPro" id="IPR013154">
    <property type="entry name" value="ADH-like_N"/>
</dbReference>
<dbReference type="SUPFAM" id="SSF51735">
    <property type="entry name" value="NAD(P)-binding Rossmann-fold domains"/>
    <property type="match status" value="1"/>
</dbReference>
<evidence type="ECO:0000259" key="4">
    <source>
        <dbReference type="SMART" id="SM00829"/>
    </source>
</evidence>
<dbReference type="Gene3D" id="3.90.180.10">
    <property type="entry name" value="Medium-chain alcohol dehydrogenases, catalytic domain"/>
    <property type="match status" value="1"/>
</dbReference>
<dbReference type="GO" id="GO:0070402">
    <property type="term" value="F:NADPH binding"/>
    <property type="evidence" value="ECO:0007669"/>
    <property type="project" value="TreeGrafter"/>
</dbReference>
<dbReference type="SMART" id="SM00829">
    <property type="entry name" value="PKS_ER"/>
    <property type="match status" value="1"/>
</dbReference>
<organism evidence="5 6">
    <name type="scientific">Patulibacter medicamentivorans</name>
    <dbReference type="NCBI Taxonomy" id="1097667"/>
    <lineage>
        <taxon>Bacteria</taxon>
        <taxon>Bacillati</taxon>
        <taxon>Actinomycetota</taxon>
        <taxon>Thermoleophilia</taxon>
        <taxon>Solirubrobacterales</taxon>
        <taxon>Patulibacteraceae</taxon>
        <taxon>Patulibacter</taxon>
    </lineage>
</organism>
<proteinExistence type="predicted"/>
<dbReference type="EMBL" id="AGUD01000010">
    <property type="protein sequence ID" value="EHN12815.1"/>
    <property type="molecule type" value="Genomic_DNA"/>
</dbReference>
<protein>
    <submittedName>
        <fullName evidence="5">Quinone oxidoreductase</fullName>
        <ecNumber evidence="5">1.6.5.5</ecNumber>
    </submittedName>
</protein>
<dbReference type="GO" id="GO:0003960">
    <property type="term" value="F:quinone reductase (NADPH) activity"/>
    <property type="evidence" value="ECO:0007669"/>
    <property type="project" value="UniProtKB-EC"/>
</dbReference>
<dbReference type="PROSITE" id="PS01162">
    <property type="entry name" value="QOR_ZETA_CRYSTAL"/>
    <property type="match status" value="1"/>
</dbReference>
<dbReference type="Gene3D" id="3.40.50.720">
    <property type="entry name" value="NAD(P)-binding Rossmann-like Domain"/>
    <property type="match status" value="1"/>
</dbReference>
<dbReference type="InterPro" id="IPR014189">
    <property type="entry name" value="Quinone_OxRdtase_PIG3"/>
</dbReference>
<feature type="compositionally biased region" description="Basic and acidic residues" evidence="3">
    <location>
        <begin position="1"/>
        <end position="18"/>
    </location>
</feature>
<dbReference type="PANTHER" id="PTHR48106:SF8">
    <property type="entry name" value="OS02G0805600 PROTEIN"/>
    <property type="match status" value="1"/>
</dbReference>
<evidence type="ECO:0000313" key="5">
    <source>
        <dbReference type="EMBL" id="EHN12815.1"/>
    </source>
</evidence>
<dbReference type="Pfam" id="PF08240">
    <property type="entry name" value="ADH_N"/>
    <property type="match status" value="1"/>
</dbReference>
<dbReference type="Pfam" id="PF13602">
    <property type="entry name" value="ADH_zinc_N_2"/>
    <property type="match status" value="1"/>
</dbReference>
<accession>H0E0J6</accession>
<keyword evidence="1" id="KW-0521">NADP</keyword>